<reference evidence="3 4" key="1">
    <citation type="journal article" date="2011" name="Genome Biol. Evol.">
        <title>Integration of the genetic map and genome assembly of fugu facilitates insights into distinct features of genome evolution in teleosts and mammals.</title>
        <authorList>
            <person name="Kai W."/>
            <person name="Kikuchi K."/>
            <person name="Tohari S."/>
            <person name="Chew A.K."/>
            <person name="Tay A."/>
            <person name="Fujiwara A."/>
            <person name="Hosoya S."/>
            <person name="Suetake H."/>
            <person name="Naruse K."/>
            <person name="Brenner S."/>
            <person name="Suzuki Y."/>
            <person name="Venkatesh B."/>
        </authorList>
    </citation>
    <scope>NUCLEOTIDE SEQUENCE [LARGE SCALE GENOMIC DNA]</scope>
</reference>
<dbReference type="InterPro" id="IPR032466">
    <property type="entry name" value="Metal_Hydrolase"/>
</dbReference>
<accession>A0A3B5K9P7</accession>
<evidence type="ECO:0000256" key="2">
    <source>
        <dbReference type="ARBA" id="ARBA00022801"/>
    </source>
</evidence>
<dbReference type="SUPFAM" id="SSF51556">
    <property type="entry name" value="Metallo-dependent hydrolases"/>
    <property type="match status" value="1"/>
</dbReference>
<dbReference type="OMA" id="NAKARNM"/>
<dbReference type="InterPro" id="IPR018228">
    <property type="entry name" value="DNase_TatD-rel_CS"/>
</dbReference>
<evidence type="ECO:0000313" key="3">
    <source>
        <dbReference type="Ensembl" id="ENSTRUP00000054408.2"/>
    </source>
</evidence>
<evidence type="ECO:0000313" key="4">
    <source>
        <dbReference type="Proteomes" id="UP000005226"/>
    </source>
</evidence>
<organism evidence="3 4">
    <name type="scientific">Takifugu rubripes</name>
    <name type="common">Japanese pufferfish</name>
    <name type="synonym">Fugu rubripes</name>
    <dbReference type="NCBI Taxonomy" id="31033"/>
    <lineage>
        <taxon>Eukaryota</taxon>
        <taxon>Metazoa</taxon>
        <taxon>Chordata</taxon>
        <taxon>Craniata</taxon>
        <taxon>Vertebrata</taxon>
        <taxon>Euteleostomi</taxon>
        <taxon>Actinopterygii</taxon>
        <taxon>Neopterygii</taxon>
        <taxon>Teleostei</taxon>
        <taxon>Neoteleostei</taxon>
        <taxon>Acanthomorphata</taxon>
        <taxon>Eupercaria</taxon>
        <taxon>Tetraodontiformes</taxon>
        <taxon>Tetradontoidea</taxon>
        <taxon>Tetraodontidae</taxon>
        <taxon>Takifugu</taxon>
    </lineage>
</organism>
<dbReference type="GeneTree" id="ENSGT00940000155616"/>
<dbReference type="GO" id="GO:0016788">
    <property type="term" value="F:hydrolase activity, acting on ester bonds"/>
    <property type="evidence" value="ECO:0007669"/>
    <property type="project" value="InterPro"/>
</dbReference>
<dbReference type="InParanoid" id="A0A3B5K9P7"/>
<dbReference type="PROSITE" id="PS01091">
    <property type="entry name" value="TATD_3"/>
    <property type="match status" value="1"/>
</dbReference>
<protein>
    <recommendedName>
        <fullName evidence="5">TatD DNase domain containing 2</fullName>
    </recommendedName>
</protein>
<dbReference type="Proteomes" id="UP000005226">
    <property type="component" value="Chromosome 19"/>
</dbReference>
<dbReference type="Pfam" id="PF01026">
    <property type="entry name" value="TatD_DNase"/>
    <property type="match status" value="1"/>
</dbReference>
<keyword evidence="4" id="KW-1185">Reference proteome</keyword>
<reference evidence="3" key="2">
    <citation type="submission" date="2025-08" db="UniProtKB">
        <authorList>
            <consortium name="Ensembl"/>
        </authorList>
    </citation>
    <scope>IDENTIFICATION</scope>
</reference>
<dbReference type="InterPro" id="IPR001130">
    <property type="entry name" value="TatD-like"/>
</dbReference>
<reference evidence="3" key="3">
    <citation type="submission" date="2025-09" db="UniProtKB">
        <authorList>
            <consortium name="Ensembl"/>
        </authorList>
    </citation>
    <scope>IDENTIFICATION</scope>
</reference>
<comment type="similarity">
    <text evidence="1">Belongs to the metallo-dependent hydrolases superfamily. TatD-type hydrolase family.</text>
</comment>
<evidence type="ECO:0008006" key="5">
    <source>
        <dbReference type="Google" id="ProtNLM"/>
    </source>
</evidence>
<proteinExistence type="inferred from homology"/>
<dbReference type="PANTHER" id="PTHR46363:SF1">
    <property type="entry name" value="DEOXYRIBONUCLEASE TATDN2-RELATED"/>
    <property type="match status" value="1"/>
</dbReference>
<dbReference type="STRING" id="31033.ENSTRUP00000054408"/>
<dbReference type="AlphaFoldDB" id="A0A3B5K9P7"/>
<evidence type="ECO:0000256" key="1">
    <source>
        <dbReference type="ARBA" id="ARBA00009275"/>
    </source>
</evidence>
<keyword evidence="2" id="KW-0378">Hydrolase</keyword>
<sequence length="120" mass="13795">MKKCVPREYKIHRHCFTNSYGVIEPLLTEFPNLYVGFTALITYQKATEARDALRRIPLNRIVLETDAPYFLPRQVSKAVCQFSHPGMGIHTLQELSLLKGETLDKVLSTIRRNTTQLYGI</sequence>
<dbReference type="Gene3D" id="3.20.20.140">
    <property type="entry name" value="Metal-dependent hydrolases"/>
    <property type="match status" value="1"/>
</dbReference>
<name>A0A3B5K9P7_TAKRU</name>
<dbReference type="PANTHER" id="PTHR46363">
    <property type="entry name" value="DEOXYRIBONUCLEASE TATDN2-RELATED"/>
    <property type="match status" value="1"/>
</dbReference>
<dbReference type="Ensembl" id="ENSTRUT00000057492.2">
    <property type="protein sequence ID" value="ENSTRUP00000054408.2"/>
    <property type="gene ID" value="ENSTRUG00000024284.2"/>
</dbReference>